<evidence type="ECO:0000256" key="1">
    <source>
        <dbReference type="ARBA" id="ARBA00004123"/>
    </source>
</evidence>
<evidence type="ECO:0000256" key="3">
    <source>
        <dbReference type="ARBA" id="ARBA00023125"/>
    </source>
</evidence>
<keyword evidence="3" id="KW-0238">DNA-binding</keyword>
<organism evidence="6 7">
    <name type="scientific">Nyssa sinensis</name>
    <dbReference type="NCBI Taxonomy" id="561372"/>
    <lineage>
        <taxon>Eukaryota</taxon>
        <taxon>Viridiplantae</taxon>
        <taxon>Streptophyta</taxon>
        <taxon>Embryophyta</taxon>
        <taxon>Tracheophyta</taxon>
        <taxon>Spermatophyta</taxon>
        <taxon>Magnoliopsida</taxon>
        <taxon>eudicotyledons</taxon>
        <taxon>Gunneridae</taxon>
        <taxon>Pentapetalae</taxon>
        <taxon>asterids</taxon>
        <taxon>Cornales</taxon>
        <taxon>Nyssaceae</taxon>
        <taxon>Nyssa</taxon>
    </lineage>
</organism>
<evidence type="ECO:0000256" key="4">
    <source>
        <dbReference type="ARBA" id="ARBA00023163"/>
    </source>
</evidence>
<dbReference type="InterPro" id="IPR051442">
    <property type="entry name" value="B3_domain"/>
</dbReference>
<dbReference type="InterPro" id="IPR015300">
    <property type="entry name" value="DNA-bd_pseudobarrel_sf"/>
</dbReference>
<name>A0A5J5A882_9ASTE</name>
<dbReference type="PANTHER" id="PTHR34269:SF11">
    <property type="entry name" value="B3 DOMAIN PROTEIN"/>
    <property type="match status" value="1"/>
</dbReference>
<evidence type="ECO:0000313" key="7">
    <source>
        <dbReference type="Proteomes" id="UP000325577"/>
    </source>
</evidence>
<proteinExistence type="predicted"/>
<evidence type="ECO:0008006" key="8">
    <source>
        <dbReference type="Google" id="ProtNLM"/>
    </source>
</evidence>
<keyword evidence="4" id="KW-0804">Transcription</keyword>
<dbReference type="Proteomes" id="UP000325577">
    <property type="component" value="Linkage Group LG3"/>
</dbReference>
<dbReference type="GO" id="GO:0005634">
    <property type="term" value="C:nucleus"/>
    <property type="evidence" value="ECO:0007669"/>
    <property type="project" value="UniProtKB-SubCell"/>
</dbReference>
<dbReference type="SUPFAM" id="SSF101936">
    <property type="entry name" value="DNA-binding pseudobarrel domain"/>
    <property type="match status" value="1"/>
</dbReference>
<protein>
    <recommendedName>
        <fullName evidence="8">TF-B3 domain-containing protein</fullName>
    </recommendedName>
</protein>
<dbReference type="CDD" id="cd10017">
    <property type="entry name" value="B3_DNA"/>
    <property type="match status" value="1"/>
</dbReference>
<dbReference type="Gene3D" id="2.40.330.10">
    <property type="entry name" value="DNA-binding pseudobarrel domain"/>
    <property type="match status" value="1"/>
</dbReference>
<sequence length="276" mass="31838">MEKRPFRIFFSTKTDEQERKPVVAKEEKDQGKGMVSTELSLWYGVSTETDKANGSESSSSVRIRKRTVSESTNNVATLTKDDANNIARTKTKLEEVSTELKLDLSNKDSQRGTSFLVRVEIGKKEMERRIRSFRFYSYKDEEEERRLGVSTKLKLFEDPWKIKKRLTRSDTNGMCGLMLSRDVVEANIIPFWDVDQIAGIETEAGARVIVWDYETGSAHQLAFKKWPSNPNCIFNKEWSIAFVHRRCLHEGDMIGLFWDTNNLRFGFRLLARASGN</sequence>
<comment type="subcellular location">
    <subcellularLocation>
        <location evidence="1">Nucleus</location>
    </subcellularLocation>
</comment>
<dbReference type="EMBL" id="CM018046">
    <property type="protein sequence ID" value="KAA8525587.1"/>
    <property type="molecule type" value="Genomic_DNA"/>
</dbReference>
<dbReference type="PANTHER" id="PTHR34269">
    <property type="entry name" value="TRANSCRIPTION FACTOR B3-DOMAIN FAMILY-RELATED"/>
    <property type="match status" value="1"/>
</dbReference>
<accession>A0A5J5A882</accession>
<gene>
    <name evidence="6" type="ORF">F0562_007442</name>
</gene>
<evidence type="ECO:0000256" key="2">
    <source>
        <dbReference type="ARBA" id="ARBA00023015"/>
    </source>
</evidence>
<evidence type="ECO:0000313" key="6">
    <source>
        <dbReference type="EMBL" id="KAA8525587.1"/>
    </source>
</evidence>
<dbReference type="AlphaFoldDB" id="A0A5J5A882"/>
<keyword evidence="2" id="KW-0805">Transcription regulation</keyword>
<evidence type="ECO:0000256" key="5">
    <source>
        <dbReference type="ARBA" id="ARBA00023242"/>
    </source>
</evidence>
<dbReference type="InterPro" id="IPR003340">
    <property type="entry name" value="B3_DNA-bd"/>
</dbReference>
<dbReference type="GO" id="GO:0003677">
    <property type="term" value="F:DNA binding"/>
    <property type="evidence" value="ECO:0007669"/>
    <property type="project" value="UniProtKB-KW"/>
</dbReference>
<dbReference type="OrthoDB" id="1915967at2759"/>
<reference evidence="6 7" key="1">
    <citation type="submission" date="2019-09" db="EMBL/GenBank/DDBJ databases">
        <title>A chromosome-level genome assembly of the Chinese tupelo Nyssa sinensis.</title>
        <authorList>
            <person name="Yang X."/>
            <person name="Kang M."/>
            <person name="Yang Y."/>
            <person name="Xiong H."/>
            <person name="Wang M."/>
            <person name="Zhang Z."/>
            <person name="Wang Z."/>
            <person name="Wu H."/>
            <person name="Ma T."/>
            <person name="Liu J."/>
            <person name="Xi Z."/>
        </authorList>
    </citation>
    <scope>NUCLEOTIDE SEQUENCE [LARGE SCALE GENOMIC DNA]</scope>
    <source>
        <strain evidence="6">J267</strain>
        <tissue evidence="6">Leaf</tissue>
    </source>
</reference>
<keyword evidence="7" id="KW-1185">Reference proteome</keyword>
<keyword evidence="5" id="KW-0539">Nucleus</keyword>